<accession>A0A2C6WII5</accession>
<proteinExistence type="inferred from homology"/>
<comment type="similarity">
    <text evidence="1 5">Belongs to the transferase hexapeptide repeat family.</text>
</comment>
<evidence type="ECO:0000259" key="6">
    <source>
        <dbReference type="SMART" id="SM01266"/>
    </source>
</evidence>
<dbReference type="InterPro" id="IPR011004">
    <property type="entry name" value="Trimer_LpxA-like_sf"/>
</dbReference>
<dbReference type="InterPro" id="IPR024688">
    <property type="entry name" value="Mac_dom"/>
</dbReference>
<evidence type="ECO:0000256" key="3">
    <source>
        <dbReference type="ARBA" id="ARBA00022737"/>
    </source>
</evidence>
<reference evidence="7" key="3">
    <citation type="submission" date="2017-10" db="EMBL/GenBank/DDBJ databases">
        <authorList>
            <person name="Vrbovska V."/>
            <person name="Kovarovic V."/>
            <person name="Indrakova A."/>
        </authorList>
    </citation>
    <scope>NUCLEOTIDE SEQUENCE</scope>
    <source>
        <strain evidence="7">CCM 8730</strain>
    </source>
</reference>
<evidence type="ECO:0000256" key="5">
    <source>
        <dbReference type="RuleBase" id="RU367021"/>
    </source>
</evidence>
<dbReference type="Gene3D" id="2.160.10.10">
    <property type="entry name" value="Hexapeptide repeat proteins"/>
    <property type="match status" value="1"/>
</dbReference>
<organism evidence="7 9">
    <name type="scientific">Staphylococcus edaphicus</name>
    <dbReference type="NCBI Taxonomy" id="1955013"/>
    <lineage>
        <taxon>Bacteria</taxon>
        <taxon>Bacillati</taxon>
        <taxon>Bacillota</taxon>
        <taxon>Bacilli</taxon>
        <taxon>Bacillales</taxon>
        <taxon>Staphylococcaceae</taxon>
        <taxon>Staphylococcus</taxon>
    </lineage>
</organism>
<dbReference type="EMBL" id="MRZN01000021">
    <property type="protein sequence ID" value="PHK48910.1"/>
    <property type="molecule type" value="Genomic_DNA"/>
</dbReference>
<dbReference type="InterPro" id="IPR001451">
    <property type="entry name" value="Hexapep"/>
</dbReference>
<dbReference type="InterPro" id="IPR018357">
    <property type="entry name" value="Hexapep_transf_CS"/>
</dbReference>
<feature type="domain" description="Maltose/galactoside acetyltransferase" evidence="6">
    <location>
        <begin position="4"/>
        <end position="59"/>
    </location>
</feature>
<dbReference type="CDD" id="cd03357">
    <property type="entry name" value="LbH_MAT_GAT"/>
    <property type="match status" value="1"/>
</dbReference>
<dbReference type="OrthoDB" id="9782926at2"/>
<evidence type="ECO:0000313" key="7">
    <source>
        <dbReference type="EMBL" id="PHK48910.1"/>
    </source>
</evidence>
<dbReference type="SUPFAM" id="SSF51161">
    <property type="entry name" value="Trimeric LpxA-like enzymes"/>
    <property type="match status" value="1"/>
</dbReference>
<dbReference type="RefSeq" id="WP_099091020.1">
    <property type="nucleotide sequence ID" value="NZ_CP093217.1"/>
</dbReference>
<evidence type="ECO:0000256" key="4">
    <source>
        <dbReference type="ARBA" id="ARBA00023315"/>
    </source>
</evidence>
<keyword evidence="10" id="KW-1185">Reference proteome</keyword>
<dbReference type="AlphaFoldDB" id="A0A2C6WII5"/>
<keyword evidence="3" id="KW-0677">Repeat</keyword>
<dbReference type="GO" id="GO:0008870">
    <property type="term" value="F:galactoside O-acetyltransferase activity"/>
    <property type="evidence" value="ECO:0007669"/>
    <property type="project" value="TreeGrafter"/>
</dbReference>
<dbReference type="EMBL" id="CP093217">
    <property type="protein sequence ID" value="UQW81862.1"/>
    <property type="molecule type" value="Genomic_DNA"/>
</dbReference>
<dbReference type="SMART" id="SM01266">
    <property type="entry name" value="Mac"/>
    <property type="match status" value="1"/>
</dbReference>
<evidence type="ECO:0000313" key="8">
    <source>
        <dbReference type="EMBL" id="UQW81862.1"/>
    </source>
</evidence>
<dbReference type="Pfam" id="PF12464">
    <property type="entry name" value="Mac"/>
    <property type="match status" value="1"/>
</dbReference>
<evidence type="ECO:0000256" key="1">
    <source>
        <dbReference type="ARBA" id="ARBA00007274"/>
    </source>
</evidence>
<dbReference type="Proteomes" id="UP000223828">
    <property type="component" value="Unassembled WGS sequence"/>
</dbReference>
<evidence type="ECO:0000313" key="10">
    <source>
        <dbReference type="Proteomes" id="UP001056588"/>
    </source>
</evidence>
<reference evidence="7" key="1">
    <citation type="journal article" date="2017" name="Appl. Environ. Microbiol.">
        <title>Staphylococcus edaphicus sp. nov., isolated in Antarctica, harbours mecC gene and genomic islands with suspected role in adaptation to extreme environment.</title>
        <authorList>
            <person name="Pantucek R."/>
            <person name="Sedlacek I."/>
            <person name="Indrakova A."/>
            <person name="Vrbovska V."/>
            <person name="Maslanova I."/>
            <person name="Kovarovic V."/>
            <person name="Svec P."/>
            <person name="Kralova S."/>
            <person name="Kristofova L."/>
            <person name="Keklakova J."/>
            <person name="Petras P."/>
            <person name="Doskar J."/>
        </authorList>
    </citation>
    <scope>NUCLEOTIDE SEQUENCE</scope>
    <source>
        <strain evidence="7">CCM 8730</strain>
    </source>
</reference>
<dbReference type="PANTHER" id="PTHR43017:SF1">
    <property type="entry name" value="ACETYLTRANSFERASE YJL218W-RELATED"/>
    <property type="match status" value="1"/>
</dbReference>
<sequence length="187" mass="20698">MSEKEKMLAGEWYDANFDESLDVERMKAKDLCFELNHIQPSDKEARLKIIGKLLNYEPKSIELLSPFQTDYGYNIFLGEDIFINHDCYFMDGGKIFIGDHVFIGPSCGLYTAVHPLEYKERNIGLEKALPIHIESNVWLGANVVVLPGVTIGEGSVIGAGSVVAKDIPSNVLAVGTPAKPIQDINNK</sequence>
<dbReference type="EC" id="2.3.1.-" evidence="5"/>
<dbReference type="InterPro" id="IPR039369">
    <property type="entry name" value="LacA-like"/>
</dbReference>
<gene>
    <name evidence="7" type="ORF">BTJ66_11100</name>
    <name evidence="8" type="ORF">MNY58_01730</name>
</gene>
<dbReference type="Proteomes" id="UP001056588">
    <property type="component" value="Chromosome"/>
</dbReference>
<dbReference type="PANTHER" id="PTHR43017">
    <property type="entry name" value="GALACTOSIDE O-ACETYLTRANSFERASE"/>
    <property type="match status" value="1"/>
</dbReference>
<keyword evidence="2 5" id="KW-0808">Transferase</keyword>
<reference evidence="8" key="4">
    <citation type="submission" date="2022-03" db="EMBL/GenBank/DDBJ databases">
        <title>Complete Genome Sequence of Staphylococcus edaphicus strain CCM 8731.</title>
        <authorList>
            <person name="Rimmer C.O."/>
            <person name="Thomas J.C."/>
        </authorList>
    </citation>
    <scope>NUCLEOTIDE SEQUENCE</scope>
    <source>
        <strain evidence="8">CCM 8731</strain>
    </source>
</reference>
<protein>
    <recommendedName>
        <fullName evidence="5">Acetyltransferase</fullName>
        <ecNumber evidence="5">2.3.1.-</ecNumber>
    </recommendedName>
</protein>
<reference evidence="9" key="2">
    <citation type="submission" date="2017-10" db="EMBL/GenBank/DDBJ databases">
        <title>Staphylococcus edaphicus sp. nov., isolated in Antarctica, harbouring mecC gene and genomic islands essential in adaptation to extreme environment.</title>
        <authorList>
            <person name="Pantucek R."/>
            <person name="Sedlacek I."/>
            <person name="Indrakova A."/>
            <person name="Vrbovska V."/>
            <person name="Maslanova I."/>
            <person name="Kovarovic V."/>
            <person name="Svec P."/>
            <person name="Kralova S."/>
            <person name="Kristofova L."/>
            <person name="Keklakova J."/>
            <person name="Petras P."/>
            <person name="Doskar J."/>
        </authorList>
    </citation>
    <scope>NUCLEOTIDE SEQUENCE [LARGE SCALE GENOMIC DNA]</scope>
    <source>
        <strain evidence="9">CCM 5085</strain>
    </source>
</reference>
<dbReference type="FunFam" id="2.160.10.10:FF:000025">
    <property type="entry name" value="Hexapeptide-repeat containing-acetyltransferase"/>
    <property type="match status" value="1"/>
</dbReference>
<keyword evidence="4 5" id="KW-0012">Acyltransferase</keyword>
<evidence type="ECO:0000313" key="9">
    <source>
        <dbReference type="Proteomes" id="UP000223828"/>
    </source>
</evidence>
<name>A0A2C6WII5_9STAP</name>
<dbReference type="PROSITE" id="PS00101">
    <property type="entry name" value="HEXAPEP_TRANSFERASES"/>
    <property type="match status" value="1"/>
</dbReference>
<dbReference type="Pfam" id="PF00132">
    <property type="entry name" value="Hexapep"/>
    <property type="match status" value="1"/>
</dbReference>
<evidence type="ECO:0000256" key="2">
    <source>
        <dbReference type="ARBA" id="ARBA00022679"/>
    </source>
</evidence>